<keyword evidence="2" id="KW-1185">Reference proteome</keyword>
<dbReference type="Proteomes" id="UP001161017">
    <property type="component" value="Unassembled WGS sequence"/>
</dbReference>
<protein>
    <submittedName>
        <fullName evidence="1">Uncharacterized protein</fullName>
    </submittedName>
</protein>
<proteinExistence type="predicted"/>
<reference evidence="1" key="1">
    <citation type="journal article" date="2023" name="Genome Biol. Evol.">
        <title>First Whole Genome Sequence and Flow Cytometry Genome Size Data for the Lichen-Forming Fungus Ramalina farinacea (Ascomycota).</title>
        <authorList>
            <person name="Llewellyn T."/>
            <person name="Mian S."/>
            <person name="Hill R."/>
            <person name="Leitch I.J."/>
            <person name="Gaya E."/>
        </authorList>
    </citation>
    <scope>NUCLEOTIDE SEQUENCE</scope>
    <source>
        <strain evidence="1">LIQ254RAFAR</strain>
    </source>
</reference>
<accession>A0AA43TWU0</accession>
<dbReference type="EMBL" id="JAPUFD010000012">
    <property type="protein sequence ID" value="MDI1490814.1"/>
    <property type="molecule type" value="Genomic_DNA"/>
</dbReference>
<name>A0AA43TWU0_9LECA</name>
<sequence>MDPNVATREEFTKHLTSLPYPKSSEGSAPEWYELVTKLAVLLDKLAHHEAMAPNLQQTYMTPAASKNKVYFMWDFVGRTLGIANRVDCDLKDLSSYEKEQWEDAKGRSIFAGQLMLNDKMLHPMVESTYPGQKGKHPAFGDELLKLAREL</sequence>
<dbReference type="AlphaFoldDB" id="A0AA43TWU0"/>
<gene>
    <name evidence="1" type="ORF">OHK93_002019</name>
</gene>
<comment type="caution">
    <text evidence="1">The sequence shown here is derived from an EMBL/GenBank/DDBJ whole genome shotgun (WGS) entry which is preliminary data.</text>
</comment>
<evidence type="ECO:0000313" key="1">
    <source>
        <dbReference type="EMBL" id="MDI1490814.1"/>
    </source>
</evidence>
<evidence type="ECO:0000313" key="2">
    <source>
        <dbReference type="Proteomes" id="UP001161017"/>
    </source>
</evidence>
<organism evidence="1 2">
    <name type="scientific">Ramalina farinacea</name>
    <dbReference type="NCBI Taxonomy" id="258253"/>
    <lineage>
        <taxon>Eukaryota</taxon>
        <taxon>Fungi</taxon>
        <taxon>Dikarya</taxon>
        <taxon>Ascomycota</taxon>
        <taxon>Pezizomycotina</taxon>
        <taxon>Lecanoromycetes</taxon>
        <taxon>OSLEUM clade</taxon>
        <taxon>Lecanoromycetidae</taxon>
        <taxon>Lecanorales</taxon>
        <taxon>Lecanorineae</taxon>
        <taxon>Ramalinaceae</taxon>
        <taxon>Ramalina</taxon>
    </lineage>
</organism>